<dbReference type="EMBL" id="JACEIK010000229">
    <property type="protein sequence ID" value="MCD7452922.1"/>
    <property type="molecule type" value="Genomic_DNA"/>
</dbReference>
<reference evidence="2 3" key="1">
    <citation type="journal article" date="2021" name="BMC Genomics">
        <title>Datura genome reveals duplications of psychoactive alkaloid biosynthetic genes and high mutation rate following tissue culture.</title>
        <authorList>
            <person name="Rajewski A."/>
            <person name="Carter-House D."/>
            <person name="Stajich J."/>
            <person name="Litt A."/>
        </authorList>
    </citation>
    <scope>NUCLEOTIDE SEQUENCE [LARGE SCALE GENOMIC DNA]</scope>
    <source>
        <strain evidence="2">AR-01</strain>
    </source>
</reference>
<name>A0ABS8S1L5_DATST</name>
<feature type="compositionally biased region" description="Basic and acidic residues" evidence="1">
    <location>
        <begin position="25"/>
        <end position="38"/>
    </location>
</feature>
<dbReference type="Proteomes" id="UP000823775">
    <property type="component" value="Unassembled WGS sequence"/>
</dbReference>
<evidence type="ECO:0000313" key="2">
    <source>
        <dbReference type="EMBL" id="MCD7452922.1"/>
    </source>
</evidence>
<keyword evidence="3" id="KW-1185">Reference proteome</keyword>
<evidence type="ECO:0000256" key="1">
    <source>
        <dbReference type="SAM" id="MobiDB-lite"/>
    </source>
</evidence>
<feature type="region of interest" description="Disordered" evidence="1">
    <location>
        <begin position="1"/>
        <end position="38"/>
    </location>
</feature>
<protein>
    <submittedName>
        <fullName evidence="2">Uncharacterized protein</fullName>
    </submittedName>
</protein>
<feature type="compositionally biased region" description="Basic and acidic residues" evidence="1">
    <location>
        <begin position="1"/>
        <end position="10"/>
    </location>
</feature>
<accession>A0ABS8S1L5</accession>
<feature type="compositionally biased region" description="Polar residues" evidence="1">
    <location>
        <begin position="11"/>
        <end position="24"/>
    </location>
</feature>
<organism evidence="2 3">
    <name type="scientific">Datura stramonium</name>
    <name type="common">Jimsonweed</name>
    <name type="synonym">Common thornapple</name>
    <dbReference type="NCBI Taxonomy" id="4076"/>
    <lineage>
        <taxon>Eukaryota</taxon>
        <taxon>Viridiplantae</taxon>
        <taxon>Streptophyta</taxon>
        <taxon>Embryophyta</taxon>
        <taxon>Tracheophyta</taxon>
        <taxon>Spermatophyta</taxon>
        <taxon>Magnoliopsida</taxon>
        <taxon>eudicotyledons</taxon>
        <taxon>Gunneridae</taxon>
        <taxon>Pentapetalae</taxon>
        <taxon>asterids</taxon>
        <taxon>lamiids</taxon>
        <taxon>Solanales</taxon>
        <taxon>Solanaceae</taxon>
        <taxon>Solanoideae</taxon>
        <taxon>Datureae</taxon>
        <taxon>Datura</taxon>
    </lineage>
</organism>
<comment type="caution">
    <text evidence="2">The sequence shown here is derived from an EMBL/GenBank/DDBJ whole genome shotgun (WGS) entry which is preliminary data.</text>
</comment>
<sequence length="130" mass="14841">MGSHPSHQEENQSSWRQRCGNQGRNYEHATDGRNHERGESINSKIESMLEQVLDRVVSTDVGVQELKPPQIQHVLELLGKHCRGGRTPPNRVEDIVEENVEQCYEAMLLDDLLEEVLLNHNSEGIEGFEE</sequence>
<evidence type="ECO:0000313" key="3">
    <source>
        <dbReference type="Proteomes" id="UP000823775"/>
    </source>
</evidence>
<feature type="non-terminal residue" evidence="2">
    <location>
        <position position="130"/>
    </location>
</feature>
<gene>
    <name evidence="2" type="ORF">HAX54_018749</name>
</gene>
<proteinExistence type="predicted"/>